<dbReference type="PANTHER" id="PTHR12442:SF22">
    <property type="entry name" value="CYTOPLASMIC DYNEIN 1 INTERMEDIATE CHAIN-RELATED"/>
    <property type="match status" value="1"/>
</dbReference>
<gene>
    <name evidence="5" type="ORF">RFULGI_LOCUS6886</name>
</gene>
<evidence type="ECO:0000256" key="1">
    <source>
        <dbReference type="ARBA" id="ARBA00022490"/>
    </source>
</evidence>
<name>A0A9N9CPP4_9GLOM</name>
<feature type="region of interest" description="Disordered" evidence="4">
    <location>
        <begin position="1"/>
        <end position="48"/>
    </location>
</feature>
<dbReference type="EMBL" id="CAJVPZ010009387">
    <property type="protein sequence ID" value="CAG8608609.1"/>
    <property type="molecule type" value="Genomic_DNA"/>
</dbReference>
<dbReference type="GO" id="GO:0045503">
    <property type="term" value="F:dynein light chain binding"/>
    <property type="evidence" value="ECO:0007669"/>
    <property type="project" value="TreeGrafter"/>
</dbReference>
<dbReference type="AlphaFoldDB" id="A0A9N9CPP4"/>
<dbReference type="PANTHER" id="PTHR12442">
    <property type="entry name" value="DYNEIN INTERMEDIATE CHAIN"/>
    <property type="match status" value="1"/>
</dbReference>
<keyword evidence="6" id="KW-1185">Reference proteome</keyword>
<dbReference type="OrthoDB" id="366230at2759"/>
<evidence type="ECO:0000313" key="5">
    <source>
        <dbReference type="EMBL" id="CAG8608609.1"/>
    </source>
</evidence>
<dbReference type="GO" id="GO:0005868">
    <property type="term" value="C:cytoplasmic dynein complex"/>
    <property type="evidence" value="ECO:0007669"/>
    <property type="project" value="TreeGrafter"/>
</dbReference>
<evidence type="ECO:0000256" key="3">
    <source>
        <dbReference type="ARBA" id="ARBA00022737"/>
    </source>
</evidence>
<proteinExistence type="predicted"/>
<dbReference type="GO" id="GO:0045504">
    <property type="term" value="F:dynein heavy chain binding"/>
    <property type="evidence" value="ECO:0007669"/>
    <property type="project" value="TreeGrafter"/>
</dbReference>
<dbReference type="Proteomes" id="UP000789396">
    <property type="component" value="Unassembled WGS sequence"/>
</dbReference>
<evidence type="ECO:0000256" key="4">
    <source>
        <dbReference type="SAM" id="MobiDB-lite"/>
    </source>
</evidence>
<feature type="compositionally biased region" description="Polar residues" evidence="4">
    <location>
        <begin position="96"/>
        <end position="117"/>
    </location>
</feature>
<dbReference type="GO" id="GO:0010970">
    <property type="term" value="P:transport along microtubule"/>
    <property type="evidence" value="ECO:0007669"/>
    <property type="project" value="TreeGrafter"/>
</dbReference>
<feature type="compositionally biased region" description="Basic and acidic residues" evidence="4">
    <location>
        <begin position="1"/>
        <end position="29"/>
    </location>
</feature>
<evidence type="ECO:0000256" key="2">
    <source>
        <dbReference type="ARBA" id="ARBA00022574"/>
    </source>
</evidence>
<feature type="region of interest" description="Disordered" evidence="4">
    <location>
        <begin position="60"/>
        <end position="117"/>
    </location>
</feature>
<keyword evidence="2" id="KW-0853">WD repeat</keyword>
<comment type="caution">
    <text evidence="5">The sequence shown here is derived from an EMBL/GenBank/DDBJ whole genome shotgun (WGS) entry which is preliminary data.</text>
</comment>
<sequence length="300" mass="34440">MDGERRKEELAKKRQKLAELRRAREERKQVFSHNADPPVKPVDLERDRKEKEMIEVDNLVKALLADKTVRPGTPSNAEDSDGSDKGKTERGRHSISMHSQHSQYSPNTSVPQSPQIPNLNTRYIPDFSPFDAVILDIAPKEIVLYSKEVQTSENSFGPPPPSEEEIRSKILKELEEIERQERLAQEEQHRKKIVNSADFADFIDHTTKIIERALNENYDFMKDYSISKDNPELVVAAYNKNPIAMNEPDGAVLVWNLRLLERPEFIFHSQSDVLTVAFSDFHPKYVIGGTYSRQTALDDK</sequence>
<accession>A0A9N9CPP4</accession>
<reference evidence="5" key="1">
    <citation type="submission" date="2021-06" db="EMBL/GenBank/DDBJ databases">
        <authorList>
            <person name="Kallberg Y."/>
            <person name="Tangrot J."/>
            <person name="Rosling A."/>
        </authorList>
    </citation>
    <scope>NUCLEOTIDE SEQUENCE</scope>
    <source>
        <strain evidence="5">IN212</strain>
    </source>
</reference>
<keyword evidence="1" id="KW-0963">Cytoplasm</keyword>
<organism evidence="5 6">
    <name type="scientific">Racocetra fulgida</name>
    <dbReference type="NCBI Taxonomy" id="60492"/>
    <lineage>
        <taxon>Eukaryota</taxon>
        <taxon>Fungi</taxon>
        <taxon>Fungi incertae sedis</taxon>
        <taxon>Mucoromycota</taxon>
        <taxon>Glomeromycotina</taxon>
        <taxon>Glomeromycetes</taxon>
        <taxon>Diversisporales</taxon>
        <taxon>Gigasporaceae</taxon>
        <taxon>Racocetra</taxon>
    </lineage>
</organism>
<dbReference type="InterPro" id="IPR050687">
    <property type="entry name" value="Dynein_IC"/>
</dbReference>
<feature type="compositionally biased region" description="Basic and acidic residues" evidence="4">
    <location>
        <begin position="82"/>
        <end position="92"/>
    </location>
</feature>
<protein>
    <submittedName>
        <fullName evidence="5">2556_t:CDS:1</fullName>
    </submittedName>
</protein>
<feature type="non-terminal residue" evidence="5">
    <location>
        <position position="1"/>
    </location>
</feature>
<evidence type="ECO:0000313" key="6">
    <source>
        <dbReference type="Proteomes" id="UP000789396"/>
    </source>
</evidence>
<keyword evidence="3" id="KW-0677">Repeat</keyword>